<reference evidence="11 12" key="1">
    <citation type="submission" date="2019-08" db="EMBL/GenBank/DDBJ databases">
        <title>Genomes of Antarctic Bizionia species.</title>
        <authorList>
            <person name="Bowman J.P."/>
        </authorList>
    </citation>
    <scope>NUCLEOTIDE SEQUENCE [LARGE SCALE GENOMIC DNA]</scope>
    <source>
        <strain evidence="11 12">APA-1</strain>
    </source>
</reference>
<feature type="active site" description="Proton donor" evidence="9">
    <location>
        <position position="131"/>
    </location>
</feature>
<protein>
    <recommendedName>
        <fullName evidence="9">Epoxyqueuosine reductase</fullName>
        <ecNumber evidence="9">1.17.99.6</ecNumber>
    </recommendedName>
    <alternativeName>
        <fullName evidence="9">Queuosine biosynthesis protein QueG</fullName>
    </alternativeName>
</protein>
<keyword evidence="3 9" id="KW-0819">tRNA processing</keyword>
<dbReference type="UniPathway" id="UPA00392"/>
<keyword evidence="9" id="KW-0170">Cobalt</keyword>
<dbReference type="OrthoDB" id="9784571at2"/>
<comment type="pathway">
    <text evidence="9">tRNA modification; tRNA-queuosine biosynthesis.</text>
</comment>
<comment type="caution">
    <text evidence="9">Lacks conserved residue(s) required for the propagation of feature annotation.</text>
</comment>
<keyword evidence="4 9" id="KW-0479">Metal-binding</keyword>
<feature type="binding site" evidence="9">
    <location>
        <position position="60"/>
    </location>
    <ligand>
        <name>cob(II)alamin</name>
        <dbReference type="ChEBI" id="CHEBI:16304"/>
    </ligand>
</feature>
<feature type="binding site" evidence="9">
    <location>
        <position position="188"/>
    </location>
    <ligand>
        <name>[4Fe-4S] cluster</name>
        <dbReference type="ChEBI" id="CHEBI:49883"/>
        <label>1</label>
    </ligand>
</feature>
<feature type="binding site" evidence="9">
    <location>
        <position position="166"/>
    </location>
    <ligand>
        <name>cob(II)alamin</name>
        <dbReference type="ChEBI" id="CHEBI:16304"/>
    </ligand>
</feature>
<feature type="domain" description="4Fe-4S ferredoxin-type" evidence="10">
    <location>
        <begin position="176"/>
        <end position="205"/>
    </location>
</feature>
<dbReference type="GO" id="GO:0046872">
    <property type="term" value="F:metal ion binding"/>
    <property type="evidence" value="ECO:0007669"/>
    <property type="project" value="UniProtKB-KW"/>
</dbReference>
<comment type="function">
    <text evidence="9">Catalyzes the conversion of epoxyqueuosine (oQ) to queuosine (Q), which is a hypermodified base found in the wobble positions of tRNA(Asp), tRNA(Asn), tRNA(His) and tRNA(Tyr).</text>
</comment>
<evidence type="ECO:0000256" key="3">
    <source>
        <dbReference type="ARBA" id="ARBA00022694"/>
    </source>
</evidence>
<feature type="binding site" evidence="9">
    <location>
        <position position="155"/>
    </location>
    <ligand>
        <name>cob(II)alamin</name>
        <dbReference type="ChEBI" id="CHEBI:16304"/>
    </ligand>
</feature>
<evidence type="ECO:0000256" key="7">
    <source>
        <dbReference type="ARBA" id="ARBA00023004"/>
    </source>
</evidence>
<dbReference type="InterPro" id="IPR013542">
    <property type="entry name" value="QueG_DUF1730"/>
</dbReference>
<evidence type="ECO:0000313" key="11">
    <source>
        <dbReference type="EMBL" id="TYB75499.1"/>
    </source>
</evidence>
<feature type="binding site" evidence="9">
    <location>
        <position position="241"/>
    </location>
    <ligand>
        <name>[4Fe-4S] cluster</name>
        <dbReference type="ChEBI" id="CHEBI:49883"/>
        <label>2</label>
    </ligand>
</feature>
<evidence type="ECO:0000256" key="1">
    <source>
        <dbReference type="ARBA" id="ARBA00022485"/>
    </source>
</evidence>
<comment type="caution">
    <text evidence="11">The sequence shown here is derived from an EMBL/GenBank/DDBJ whole genome shotgun (WGS) entry which is preliminary data.</text>
</comment>
<dbReference type="GO" id="GO:0051539">
    <property type="term" value="F:4 iron, 4 sulfur cluster binding"/>
    <property type="evidence" value="ECO:0007669"/>
    <property type="project" value="UniProtKB-KW"/>
</dbReference>
<keyword evidence="12" id="KW-1185">Reference proteome</keyword>
<evidence type="ECO:0000256" key="8">
    <source>
        <dbReference type="ARBA" id="ARBA00023014"/>
    </source>
</evidence>
<proteinExistence type="inferred from homology"/>
<dbReference type="GO" id="GO:0005737">
    <property type="term" value="C:cytoplasm"/>
    <property type="evidence" value="ECO:0007669"/>
    <property type="project" value="UniProtKB-SubCell"/>
</dbReference>
<dbReference type="GO" id="GO:0052693">
    <property type="term" value="F:epoxyqueuosine reductase activity"/>
    <property type="evidence" value="ECO:0007669"/>
    <property type="project" value="UniProtKB-UniRule"/>
</dbReference>
<dbReference type="NCBIfam" id="TIGR00276">
    <property type="entry name" value="tRNA epoxyqueuosine(34) reductase QueG"/>
    <property type="match status" value="1"/>
</dbReference>
<feature type="binding site" evidence="9">
    <location>
        <position position="211"/>
    </location>
    <ligand>
        <name>[4Fe-4S] cluster</name>
        <dbReference type="ChEBI" id="CHEBI:49883"/>
        <label>2</label>
    </ligand>
</feature>
<feature type="binding site" evidence="9">
    <location>
        <position position="191"/>
    </location>
    <ligand>
        <name>[4Fe-4S] cluster</name>
        <dbReference type="ChEBI" id="CHEBI:49883"/>
        <label>1</label>
    </ligand>
</feature>
<organism evidence="11 12">
    <name type="scientific">Bizionia algoritergicola</name>
    <dbReference type="NCBI Taxonomy" id="291187"/>
    <lineage>
        <taxon>Bacteria</taxon>
        <taxon>Pseudomonadati</taxon>
        <taxon>Bacteroidota</taxon>
        <taxon>Flavobacteriia</taxon>
        <taxon>Flavobacteriales</taxon>
        <taxon>Flavobacteriaceae</taxon>
        <taxon>Bizionia</taxon>
    </lineage>
</organism>
<dbReference type="InterPro" id="IPR017896">
    <property type="entry name" value="4Fe4S_Fe-S-bd"/>
</dbReference>
<dbReference type="Proteomes" id="UP000324358">
    <property type="component" value="Unassembled WGS sequence"/>
</dbReference>
<keyword evidence="7 9" id="KW-0408">Iron</keyword>
<keyword evidence="9" id="KW-0846">Cobalamin</keyword>
<dbReference type="GO" id="GO:0008616">
    <property type="term" value="P:tRNA queuosine(34) biosynthetic process"/>
    <property type="evidence" value="ECO:0007669"/>
    <property type="project" value="UniProtKB-UniRule"/>
</dbReference>
<dbReference type="PROSITE" id="PS51379">
    <property type="entry name" value="4FE4S_FER_2"/>
    <property type="match status" value="1"/>
</dbReference>
<feature type="binding site" evidence="9">
    <location>
        <begin position="238"/>
        <end position="239"/>
    </location>
    <ligand>
        <name>cob(II)alamin</name>
        <dbReference type="ChEBI" id="CHEBI:16304"/>
    </ligand>
</feature>
<dbReference type="SUPFAM" id="SSF46548">
    <property type="entry name" value="alpha-helical ferredoxin"/>
    <property type="match status" value="1"/>
</dbReference>
<keyword evidence="2 9" id="KW-0963">Cytoplasm</keyword>
<evidence type="ECO:0000256" key="6">
    <source>
        <dbReference type="ARBA" id="ARBA00023002"/>
    </source>
</evidence>
<dbReference type="PANTHER" id="PTHR30002:SF4">
    <property type="entry name" value="EPOXYQUEUOSINE REDUCTASE"/>
    <property type="match status" value="1"/>
</dbReference>
<dbReference type="Pfam" id="PF08331">
    <property type="entry name" value="QueG_DUF1730"/>
    <property type="match status" value="1"/>
</dbReference>
<name>A0A5D0R389_9FLAO</name>
<comment type="similarity">
    <text evidence="9">Belongs to the QueG family.</text>
</comment>
<accession>A0A5D0R389</accession>
<gene>
    <name evidence="9 11" type="primary">queG</name>
    <name evidence="11" type="ORF">ES675_05090</name>
</gene>
<evidence type="ECO:0000256" key="9">
    <source>
        <dbReference type="HAMAP-Rule" id="MF_00916"/>
    </source>
</evidence>
<keyword evidence="6 9" id="KW-0560">Oxidoreductase</keyword>
<dbReference type="GO" id="GO:0031419">
    <property type="term" value="F:cobalamin binding"/>
    <property type="evidence" value="ECO:0007669"/>
    <property type="project" value="UniProtKB-KW"/>
</dbReference>
<dbReference type="InterPro" id="IPR004453">
    <property type="entry name" value="QueG"/>
</dbReference>
<keyword evidence="8 9" id="KW-0411">Iron-sulfur</keyword>
<keyword evidence="5 9" id="KW-0671">Queuosine biosynthesis</keyword>
<feature type="binding site" evidence="9">
    <location>
        <position position="238"/>
    </location>
    <ligand>
        <name>[4Fe-4S] cluster</name>
        <dbReference type="ChEBI" id="CHEBI:49883"/>
        <label>2</label>
    </ligand>
</feature>
<feature type="binding site" evidence="9">
    <location>
        <position position="245"/>
    </location>
    <ligand>
        <name>[4Fe-4S] cluster</name>
        <dbReference type="ChEBI" id="CHEBI:49883"/>
        <label>1</label>
    </ligand>
</feature>
<dbReference type="RefSeq" id="WP_066248154.1">
    <property type="nucleotide sequence ID" value="NZ_VSKL01000001.1"/>
</dbReference>
<dbReference type="InterPro" id="IPR017900">
    <property type="entry name" value="4Fe4S_Fe_S_CS"/>
</dbReference>
<keyword evidence="1 9" id="KW-0004">4Fe-4S</keyword>
<comment type="cofactor">
    <cofactor evidence="9">
        <name>cob(II)alamin</name>
        <dbReference type="ChEBI" id="CHEBI:16304"/>
    </cofactor>
</comment>
<dbReference type="EC" id="1.17.99.6" evidence="9"/>
<evidence type="ECO:0000256" key="5">
    <source>
        <dbReference type="ARBA" id="ARBA00022785"/>
    </source>
</evidence>
<feature type="binding site" evidence="9">
    <location>
        <position position="195"/>
    </location>
    <ligand>
        <name>[4Fe-4S] cluster</name>
        <dbReference type="ChEBI" id="CHEBI:49883"/>
        <label>2</label>
    </ligand>
</feature>
<dbReference type="Pfam" id="PF13484">
    <property type="entry name" value="Fer4_16"/>
    <property type="match status" value="1"/>
</dbReference>
<comment type="catalytic activity">
    <reaction evidence="9">
        <text>epoxyqueuosine(34) in tRNA + AH2 = queuosine(34) in tRNA + A + H2O</text>
        <dbReference type="Rhea" id="RHEA:32159"/>
        <dbReference type="Rhea" id="RHEA-COMP:18571"/>
        <dbReference type="Rhea" id="RHEA-COMP:18582"/>
        <dbReference type="ChEBI" id="CHEBI:13193"/>
        <dbReference type="ChEBI" id="CHEBI:15377"/>
        <dbReference type="ChEBI" id="CHEBI:17499"/>
        <dbReference type="ChEBI" id="CHEBI:194431"/>
        <dbReference type="ChEBI" id="CHEBI:194443"/>
        <dbReference type="EC" id="1.17.99.6"/>
    </reaction>
</comment>
<dbReference type="HAMAP" id="MF_00916">
    <property type="entry name" value="QueG"/>
    <property type="match status" value="1"/>
</dbReference>
<dbReference type="EMBL" id="VSKL01000001">
    <property type="protein sequence ID" value="TYB75499.1"/>
    <property type="molecule type" value="Genomic_DNA"/>
</dbReference>
<dbReference type="Gene3D" id="3.30.70.20">
    <property type="match status" value="1"/>
</dbReference>
<comment type="cofactor">
    <cofactor evidence="9">
        <name>[4Fe-4S] cluster</name>
        <dbReference type="ChEBI" id="CHEBI:49883"/>
    </cofactor>
    <text evidence="9">Binds 2 [4Fe-4S] clusters per monomer.</text>
</comment>
<dbReference type="PROSITE" id="PS00198">
    <property type="entry name" value="4FE4S_FER_1"/>
    <property type="match status" value="1"/>
</dbReference>
<comment type="subunit">
    <text evidence="9">Monomer.</text>
</comment>
<evidence type="ECO:0000259" key="10">
    <source>
        <dbReference type="PROSITE" id="PS51379"/>
    </source>
</evidence>
<evidence type="ECO:0000256" key="4">
    <source>
        <dbReference type="ARBA" id="ARBA00022723"/>
    </source>
</evidence>
<feature type="binding site" evidence="9">
    <location>
        <position position="220"/>
    </location>
    <ligand>
        <name>tRNA</name>
        <dbReference type="ChEBI" id="CHEBI:17843"/>
    </ligand>
</feature>
<evidence type="ECO:0000313" key="12">
    <source>
        <dbReference type="Proteomes" id="UP000324358"/>
    </source>
</evidence>
<feature type="binding site" evidence="9">
    <location>
        <position position="131"/>
    </location>
    <ligand>
        <name>cob(II)alamin</name>
        <dbReference type="ChEBI" id="CHEBI:16304"/>
    </ligand>
</feature>
<comment type="subcellular location">
    <subcellularLocation>
        <location evidence="9">Cytoplasm</location>
    </subcellularLocation>
</comment>
<feature type="binding site" evidence="9">
    <location>
        <position position="185"/>
    </location>
    <ligand>
        <name>[4Fe-4S] cluster</name>
        <dbReference type="ChEBI" id="CHEBI:49883"/>
        <label>1</label>
    </ligand>
</feature>
<feature type="binding site" evidence="9">
    <location>
        <position position="213"/>
    </location>
    <ligand>
        <name>cob(II)alamin</name>
        <dbReference type="ChEBI" id="CHEBI:16304"/>
    </ligand>
</feature>
<dbReference type="AlphaFoldDB" id="A0A5D0R389"/>
<evidence type="ECO:0000256" key="2">
    <source>
        <dbReference type="ARBA" id="ARBA00022490"/>
    </source>
</evidence>
<sequence length="307" mass="35090">MTNTSKYSQIIKTEAKRLGFLSCGISQAGFLETEAPRLETWLNKNMNGEMSYMENHFDKRLDPTKLVEGSKSVVSLLLNYYPSETQKEDTYKLSKYAYGTDYHFIIKDKLKTLLQTIQEEIGEVGGRAFVDSAPVLDKAWAAKSGLGWIGKHSNLLTQQVGSFYFIAELIIDLELEYDAVTTDHCGTCTKCIDACPTQAITEPYVVDGSKCISYFTIELKENIPTEFKGQFNDWMFGCDICQDVCPWNRFSKAHSEPLFNPHPELLEMTKKDWEEITEDTFRKVFQKSAVKRTKFSGLTRNIDFLKD</sequence>
<dbReference type="PANTHER" id="PTHR30002">
    <property type="entry name" value="EPOXYQUEUOSINE REDUCTASE"/>
    <property type="match status" value="1"/>
</dbReference>